<evidence type="ECO:0000313" key="3">
    <source>
        <dbReference type="EMBL" id="KAF2136445.1"/>
    </source>
</evidence>
<organism evidence="3 4">
    <name type="scientific">Aplosporella prunicola CBS 121167</name>
    <dbReference type="NCBI Taxonomy" id="1176127"/>
    <lineage>
        <taxon>Eukaryota</taxon>
        <taxon>Fungi</taxon>
        <taxon>Dikarya</taxon>
        <taxon>Ascomycota</taxon>
        <taxon>Pezizomycotina</taxon>
        <taxon>Dothideomycetes</taxon>
        <taxon>Dothideomycetes incertae sedis</taxon>
        <taxon>Botryosphaeriales</taxon>
        <taxon>Aplosporellaceae</taxon>
        <taxon>Aplosporella</taxon>
    </lineage>
</organism>
<dbReference type="AlphaFoldDB" id="A0A6A6AZR0"/>
<dbReference type="InterPro" id="IPR024652">
    <property type="entry name" value="Trichodiene_synth"/>
</dbReference>
<proteinExistence type="inferred from homology"/>
<evidence type="ECO:0000256" key="2">
    <source>
        <dbReference type="ARBA" id="ARBA00023239"/>
    </source>
</evidence>
<dbReference type="SUPFAM" id="SSF48576">
    <property type="entry name" value="Terpenoid synthases"/>
    <property type="match status" value="1"/>
</dbReference>
<evidence type="ECO:0000256" key="1">
    <source>
        <dbReference type="ARBA" id="ARBA00007946"/>
    </source>
</evidence>
<dbReference type="Pfam" id="PF06330">
    <property type="entry name" value="TRI5"/>
    <property type="match status" value="1"/>
</dbReference>
<comment type="similarity">
    <text evidence="1">Belongs to the trichodiene synthase family.</text>
</comment>
<reference evidence="3" key="1">
    <citation type="journal article" date="2020" name="Stud. Mycol.">
        <title>101 Dothideomycetes genomes: a test case for predicting lifestyles and emergence of pathogens.</title>
        <authorList>
            <person name="Haridas S."/>
            <person name="Albert R."/>
            <person name="Binder M."/>
            <person name="Bloem J."/>
            <person name="Labutti K."/>
            <person name="Salamov A."/>
            <person name="Andreopoulos B."/>
            <person name="Baker S."/>
            <person name="Barry K."/>
            <person name="Bills G."/>
            <person name="Bluhm B."/>
            <person name="Cannon C."/>
            <person name="Castanera R."/>
            <person name="Culley D."/>
            <person name="Daum C."/>
            <person name="Ezra D."/>
            <person name="Gonzalez J."/>
            <person name="Henrissat B."/>
            <person name="Kuo A."/>
            <person name="Liang C."/>
            <person name="Lipzen A."/>
            <person name="Lutzoni F."/>
            <person name="Magnuson J."/>
            <person name="Mondo S."/>
            <person name="Nolan M."/>
            <person name="Ohm R."/>
            <person name="Pangilinan J."/>
            <person name="Park H.-J."/>
            <person name="Ramirez L."/>
            <person name="Alfaro M."/>
            <person name="Sun H."/>
            <person name="Tritt A."/>
            <person name="Yoshinaga Y."/>
            <person name="Zwiers L.-H."/>
            <person name="Turgeon B."/>
            <person name="Goodwin S."/>
            <person name="Spatafora J."/>
            <person name="Crous P."/>
            <person name="Grigoriev I."/>
        </authorList>
    </citation>
    <scope>NUCLEOTIDE SEQUENCE</scope>
    <source>
        <strain evidence="3">CBS 121167</strain>
    </source>
</reference>
<dbReference type="OrthoDB" id="2998174at2759"/>
<protein>
    <recommendedName>
        <fullName evidence="5">Trichodiene synthase</fullName>
    </recommendedName>
</protein>
<dbReference type="Gene3D" id="1.10.600.10">
    <property type="entry name" value="Farnesyl Diphosphate Synthase"/>
    <property type="match status" value="1"/>
</dbReference>
<evidence type="ECO:0000313" key="4">
    <source>
        <dbReference type="Proteomes" id="UP000799438"/>
    </source>
</evidence>
<evidence type="ECO:0008006" key="5">
    <source>
        <dbReference type="Google" id="ProtNLM"/>
    </source>
</evidence>
<keyword evidence="4" id="KW-1185">Reference proteome</keyword>
<dbReference type="RefSeq" id="XP_033392163.1">
    <property type="nucleotide sequence ID" value="XM_033544504.1"/>
</dbReference>
<keyword evidence="2" id="KW-0456">Lyase</keyword>
<gene>
    <name evidence="3" type="ORF">K452DRAFT_322438</name>
</gene>
<dbReference type="Proteomes" id="UP000799438">
    <property type="component" value="Unassembled WGS sequence"/>
</dbReference>
<dbReference type="EMBL" id="ML995521">
    <property type="protein sequence ID" value="KAF2136445.1"/>
    <property type="molecule type" value="Genomic_DNA"/>
</dbReference>
<dbReference type="InterPro" id="IPR008949">
    <property type="entry name" value="Isoprenoid_synthase_dom_sf"/>
</dbReference>
<name>A0A6A6AZR0_9PEZI</name>
<sequence>MAGQPFPLKSYLSALNRFLDTIDYNDTNYTRPERVHHNKHVYIETARHFAQPGIQKTLGVSVKHLETMIRTIVLTATNGWPKSLLDDSTDGDPHAQMASFYEDLVQGRTQRHPWWRLLNEQMPIVLQHYGSFCQLNLIRSTTDFFTGCWVEQHSFQGYPGSNEYPLFLRRLNGLGHSVGALLFPSALFDERTLFKEIATATAQVDPVAYFVNDLCSFYKEWEEPRDQTNLVKNWCAVDGIDMDSALARLADETIRCVERLLGVFEGKNAAVRDTLAAFANGYVTWHFCDHRYRLDEVYELAEGLGEEGEKFRRYFETARDAGFVPLENWAIPRLADVMEEVRREGEGVVEVETTSTSVSGGLVESVA</sequence>
<accession>A0A6A6AZR0</accession>
<dbReference type="GeneID" id="54302000"/>
<dbReference type="GO" id="GO:0016838">
    <property type="term" value="F:carbon-oxygen lyase activity, acting on phosphates"/>
    <property type="evidence" value="ECO:0007669"/>
    <property type="project" value="InterPro"/>
</dbReference>